<sequence length="100" mass="11421">MERPTSRIYVMFFFLVFCEATSITASNAFLPCLALKPLLSCFLICFFRCSSHFTTRFFRATHSCWHCLVHPQHSKVSLSFGSHVSLQVRAPPPRPSRLPA</sequence>
<feature type="non-terminal residue" evidence="2">
    <location>
        <position position="100"/>
    </location>
</feature>
<protein>
    <submittedName>
        <fullName evidence="2">Ribosomal protein L3, putative</fullName>
    </submittedName>
</protein>
<dbReference type="KEGG" id="ldo:LDBPK_323330"/>
<dbReference type="EMBL" id="FR799619">
    <property type="protein sequence ID" value="CBZ37061.1"/>
    <property type="molecule type" value="Genomic_DNA"/>
</dbReference>
<organism evidence="2 3">
    <name type="scientific">Leishmania donovani</name>
    <dbReference type="NCBI Taxonomy" id="5661"/>
    <lineage>
        <taxon>Eukaryota</taxon>
        <taxon>Discoba</taxon>
        <taxon>Euglenozoa</taxon>
        <taxon>Kinetoplastea</taxon>
        <taxon>Metakinetoplastina</taxon>
        <taxon>Trypanosomatida</taxon>
        <taxon>Trypanosomatidae</taxon>
        <taxon>Leishmaniinae</taxon>
        <taxon>Leishmania</taxon>
    </lineage>
</organism>
<accession>E9BP83</accession>
<evidence type="ECO:0000313" key="2">
    <source>
        <dbReference type="EMBL" id="CBZ37061.1"/>
    </source>
</evidence>
<name>E9BP83_LEIDO</name>
<evidence type="ECO:0000256" key="1">
    <source>
        <dbReference type="SAM" id="SignalP"/>
    </source>
</evidence>
<dbReference type="VEuPathDB" id="TriTrypDB:LdBPK_323330.1"/>
<dbReference type="AlphaFoldDB" id="E9BP83"/>
<dbReference type="GO" id="GO:0005840">
    <property type="term" value="C:ribosome"/>
    <property type="evidence" value="ECO:0007669"/>
    <property type="project" value="UniProtKB-KW"/>
</dbReference>
<dbReference type="GeneID" id="13391270"/>
<proteinExistence type="predicted"/>
<keyword evidence="2" id="KW-0687">Ribonucleoprotein</keyword>
<gene>
    <name evidence="2" type="ORF">LDBPK_323330</name>
</gene>
<reference evidence="2 3" key="1">
    <citation type="journal article" date="2011" name="Genome Res.">
        <title>Whole genome sequencing of multiple Leishmania donovani clinical isolates provides insights into population structure and mechanisms of drug resistance.</title>
        <authorList>
            <person name="Downing T."/>
            <person name="Imamura H."/>
            <person name="Decuypere S."/>
            <person name="Clark T.G."/>
            <person name="Coombs G.H."/>
            <person name="Cotton J.A."/>
            <person name="Hilley J.D."/>
            <person name="de Doncker S."/>
            <person name="Maes I."/>
            <person name="Mottram J.C."/>
            <person name="Quail M.A."/>
            <person name="Rijal S."/>
            <person name="Sanders M."/>
            <person name="Schonian G."/>
            <person name="Stark O."/>
            <person name="Sundar S."/>
            <person name="Vanaerschot M."/>
            <person name="Hertz-Fowler C."/>
            <person name="Dujardin J.C."/>
            <person name="Berriman M."/>
        </authorList>
    </citation>
    <scope>NUCLEOTIDE SEQUENCE [LARGE SCALE GENOMIC DNA]</scope>
    <source>
        <strain evidence="2 3">BPK282A1</strain>
    </source>
</reference>
<keyword evidence="2" id="KW-0689">Ribosomal protein</keyword>
<dbReference type="RefSeq" id="XP_003863744.1">
    <property type="nucleotide sequence ID" value="XM_003863696.1"/>
</dbReference>
<dbReference type="Proteomes" id="UP000008980">
    <property type="component" value="Chromosome 32"/>
</dbReference>
<reference evidence="3" key="2">
    <citation type="submission" date="2011-02" db="EMBL/GenBank/DDBJ databases">
        <title>Whole genome sequencing of Leishmania donovani clinical lines reveals dynamic variation related to drug resistance.</title>
        <authorList>
            <person name="Downing T."/>
            <person name="Imamura H."/>
            <person name="Sanders M."/>
            <person name="Decuypere S."/>
            <person name="Hertz-Fowler C."/>
            <person name="Clark T.G."/>
            <person name="Rijal S."/>
            <person name="Sundar S."/>
            <person name="Quail M.A."/>
            <person name="De Doncker S."/>
            <person name="Maes I."/>
            <person name="Vanaerschot M."/>
            <person name="Stark O."/>
            <person name="Schonian G."/>
            <person name="Dujardin J.C."/>
            <person name="Berriman M."/>
        </authorList>
    </citation>
    <scope>NUCLEOTIDE SEQUENCE [LARGE SCALE GENOMIC DNA]</scope>
    <source>
        <strain evidence="3">BPK282A1</strain>
    </source>
</reference>
<keyword evidence="1" id="KW-0732">Signal</keyword>
<evidence type="ECO:0000313" key="3">
    <source>
        <dbReference type="Proteomes" id="UP000008980"/>
    </source>
</evidence>
<feature type="signal peptide" evidence="1">
    <location>
        <begin position="1"/>
        <end position="20"/>
    </location>
</feature>
<feature type="chain" id="PRO_5003236722" evidence="1">
    <location>
        <begin position="21"/>
        <end position="100"/>
    </location>
</feature>